<keyword evidence="1" id="KW-0863">Zinc-finger</keyword>
<sequence>QTISKPTEYYTGAQKWICSCSYYLTNRFMICKHLVKAAGGDSVQLSLSNESESFNSMVDELKYLVTNLKEEIVKGNTHHLQA</sequence>
<feature type="non-terminal residue" evidence="3">
    <location>
        <position position="1"/>
    </location>
</feature>
<dbReference type="EMBL" id="CAJVQB010110368">
    <property type="protein sequence ID" value="CAG8852213.1"/>
    <property type="molecule type" value="Genomic_DNA"/>
</dbReference>
<evidence type="ECO:0000256" key="1">
    <source>
        <dbReference type="PROSITE-ProRule" id="PRU00325"/>
    </source>
</evidence>
<reference evidence="3 4" key="1">
    <citation type="submission" date="2021-06" db="EMBL/GenBank/DDBJ databases">
        <authorList>
            <person name="Kallberg Y."/>
            <person name="Tangrot J."/>
            <person name="Rosling A."/>
        </authorList>
    </citation>
    <scope>NUCLEOTIDE SEQUENCE [LARGE SCALE GENOMIC DNA]</scope>
    <source>
        <strain evidence="3 4">120-4 pot B 10/14</strain>
    </source>
</reference>
<dbReference type="Proteomes" id="UP000789901">
    <property type="component" value="Unassembled WGS sequence"/>
</dbReference>
<evidence type="ECO:0000313" key="4">
    <source>
        <dbReference type="Proteomes" id="UP000789901"/>
    </source>
</evidence>
<feature type="non-terminal residue" evidence="3">
    <location>
        <position position="82"/>
    </location>
</feature>
<keyword evidence="4" id="KW-1185">Reference proteome</keyword>
<accession>A0ABN7XD31</accession>
<feature type="domain" description="SWIM-type" evidence="2">
    <location>
        <begin position="9"/>
        <end position="42"/>
    </location>
</feature>
<evidence type="ECO:0000259" key="2">
    <source>
        <dbReference type="PROSITE" id="PS50966"/>
    </source>
</evidence>
<proteinExistence type="predicted"/>
<keyword evidence="1" id="KW-0479">Metal-binding</keyword>
<name>A0ABN7XD31_GIGMA</name>
<dbReference type="InterPro" id="IPR007527">
    <property type="entry name" value="Znf_SWIM"/>
</dbReference>
<organism evidence="3 4">
    <name type="scientific">Gigaspora margarita</name>
    <dbReference type="NCBI Taxonomy" id="4874"/>
    <lineage>
        <taxon>Eukaryota</taxon>
        <taxon>Fungi</taxon>
        <taxon>Fungi incertae sedis</taxon>
        <taxon>Mucoromycota</taxon>
        <taxon>Glomeromycotina</taxon>
        <taxon>Glomeromycetes</taxon>
        <taxon>Diversisporales</taxon>
        <taxon>Gigasporaceae</taxon>
        <taxon>Gigaspora</taxon>
    </lineage>
</organism>
<evidence type="ECO:0000313" key="3">
    <source>
        <dbReference type="EMBL" id="CAG8852213.1"/>
    </source>
</evidence>
<protein>
    <submittedName>
        <fullName evidence="3">27560_t:CDS:1</fullName>
    </submittedName>
</protein>
<gene>
    <name evidence="3" type="ORF">GMARGA_LOCUS41119</name>
</gene>
<dbReference type="PROSITE" id="PS50966">
    <property type="entry name" value="ZF_SWIM"/>
    <property type="match status" value="1"/>
</dbReference>
<keyword evidence="1" id="KW-0862">Zinc</keyword>
<comment type="caution">
    <text evidence="3">The sequence shown here is derived from an EMBL/GenBank/DDBJ whole genome shotgun (WGS) entry which is preliminary data.</text>
</comment>